<feature type="region of interest" description="Disordered" evidence="1">
    <location>
        <begin position="1161"/>
        <end position="1180"/>
    </location>
</feature>
<evidence type="ECO:0000256" key="1">
    <source>
        <dbReference type="SAM" id="MobiDB-lite"/>
    </source>
</evidence>
<name>A0A8X7XHR0_POLSE</name>
<feature type="region of interest" description="Disordered" evidence="1">
    <location>
        <begin position="811"/>
        <end position="884"/>
    </location>
</feature>
<dbReference type="PANTHER" id="PTHR22017:SF0">
    <property type="entry name" value="PHOTORECEPTOR CILIUM ACTIN REGULATOR"/>
    <property type="match status" value="1"/>
</dbReference>
<dbReference type="InterPro" id="IPR029352">
    <property type="entry name" value="PCARE"/>
</dbReference>
<feature type="region of interest" description="Disordered" evidence="1">
    <location>
        <begin position="145"/>
        <end position="164"/>
    </location>
</feature>
<feature type="non-terminal residue" evidence="2">
    <location>
        <position position="1180"/>
    </location>
</feature>
<feature type="non-terminal residue" evidence="2">
    <location>
        <position position="1"/>
    </location>
</feature>
<dbReference type="EMBL" id="JAATIS010000485">
    <property type="protein sequence ID" value="KAG2468127.1"/>
    <property type="molecule type" value="Genomic_DNA"/>
</dbReference>
<feature type="region of interest" description="Disordered" evidence="1">
    <location>
        <begin position="897"/>
        <end position="1024"/>
    </location>
</feature>
<feature type="compositionally biased region" description="Polar residues" evidence="1">
    <location>
        <begin position="353"/>
        <end position="388"/>
    </location>
</feature>
<keyword evidence="3" id="KW-1185">Reference proteome</keyword>
<accession>A0A8X7XHR0</accession>
<reference evidence="2 3" key="1">
    <citation type="journal article" date="2021" name="Cell">
        <title>Tracing the genetic footprints of vertebrate landing in non-teleost ray-finned fishes.</title>
        <authorList>
            <person name="Bi X."/>
            <person name="Wang K."/>
            <person name="Yang L."/>
            <person name="Pan H."/>
            <person name="Jiang H."/>
            <person name="Wei Q."/>
            <person name="Fang M."/>
            <person name="Yu H."/>
            <person name="Zhu C."/>
            <person name="Cai Y."/>
            <person name="He Y."/>
            <person name="Gan X."/>
            <person name="Zeng H."/>
            <person name="Yu D."/>
            <person name="Zhu Y."/>
            <person name="Jiang H."/>
            <person name="Qiu Q."/>
            <person name="Yang H."/>
            <person name="Zhang Y.E."/>
            <person name="Wang W."/>
            <person name="Zhu M."/>
            <person name="He S."/>
            <person name="Zhang G."/>
        </authorList>
    </citation>
    <scope>NUCLEOTIDE SEQUENCE [LARGE SCALE GENOMIC DNA]</scope>
    <source>
        <strain evidence="2">Bchr_013</strain>
    </source>
</reference>
<evidence type="ECO:0000313" key="2">
    <source>
        <dbReference type="EMBL" id="KAG2468127.1"/>
    </source>
</evidence>
<feature type="region of interest" description="Disordered" evidence="1">
    <location>
        <begin position="344"/>
        <end position="409"/>
    </location>
</feature>
<feature type="compositionally biased region" description="Basic and acidic residues" evidence="1">
    <location>
        <begin position="624"/>
        <end position="634"/>
    </location>
</feature>
<evidence type="ECO:0000313" key="3">
    <source>
        <dbReference type="Proteomes" id="UP000886611"/>
    </source>
</evidence>
<feature type="compositionally biased region" description="Polar residues" evidence="1">
    <location>
        <begin position="1121"/>
        <end position="1142"/>
    </location>
</feature>
<sequence>MGCTPSHSSKLQNITKNSFGSFRKGKTLNHQTDRSDSLTGTQSEDGGTSSSHSETDSETWQRTSGCSLVEGVSHPSQSNLSFDGSECKPLSAVRGSLEQVYTNKVGVQEININMTQEKEKDKIKYETQAVESCDEKNARKVCRKQKKVKSGRTGKKGKERSSLREEKVDFPELLVKAHQSAYAYLNPSISKYETLLDLLDQAARTHFQLQQMVSFLALSYEQLNQVLEEITGDGEKLLKEYGEHLSWPIEKWASQQKHPPPDLLQQLLQYTVQRMQSVGKAVGEVSDSALADITDYFESASDLMAEKLRVKHMLEDRLCKVLVWIDTSAIRKPGPEDMALYSEDSGIGVESESLGSSEKSTQHRNSCESAKLNSSETTQEAGSLSLEKSNPPKGKKIHSSVSLNSFDSNGHAASVETESLFSMASMDEDEDNYEDDLDDENIKKCSHSTPASPSFLSRPAQKWIENPENVEMTLKMKHAISGRIRFLPEQNLSSRSVIGSRCTTQWKEEEEEEEKTRRPQTASASTTGKKSKATKQRRTRSAESLRSQEEDPTLLELQRTQKDLSRRLEKMSEGKTEHVKLTKPKVGREQTVLSTTANNRLRTSLAKNFSILPSQDKPILQKAGSKEMTEQEKRKEKKPSKGPFKATPPIPVASQHGRQSVKKLIDTFSQGKEMGNNLITLKHLAPLKGIRKCGVLVFPSVGYHEFSSINRTENNNKLVTMRTDSKADDVDFDSFPPPPPEVLMDNSFQVSEELQKTTDGSPSSLSNCTTRRNILNQQKATFSDRLRASLTSVNVLPSKGTLCRGSIKISPQKCTNQDSSSRRSSLDSQGDTEPETENEETASLYRQARKIIHLRHSTESPTNVPDSSEPSNKNEEDTHLAGSEKSLIYQDNISTAASEKLPSPPRGPPENTIQSSLAQQKHSSTTLSPTAVQRKLPSPPVLHRQPASSSASPPMSRKLPSPPTTRKLPSPPQQRKLPHTPSQLSNQGAVKTKSASPPTMRREVNPSSFCKTPSPPTSPRTSCKKVFQARNIKDLGEDTSRVIGNAHSIFCPVTSSMFQAQPPAHASQAWSIPSTSILPRPWGDQARNRNILGTVTQRPQPFIRRSYSDRRPGVQLKLPQYSASSTTSGSEPTISTQGSMESLANDEEPWDAQHLSELRMANRSASQPELCVVGQSIQRE</sequence>
<dbReference type="Proteomes" id="UP000886611">
    <property type="component" value="Unassembled WGS sequence"/>
</dbReference>
<dbReference type="OrthoDB" id="8954214at2759"/>
<feature type="compositionally biased region" description="Basic residues" evidence="1">
    <location>
        <begin position="529"/>
        <end position="539"/>
    </location>
</feature>
<feature type="compositionally biased region" description="Polar residues" evidence="1">
    <location>
        <begin position="1"/>
        <end position="20"/>
    </location>
</feature>
<feature type="compositionally biased region" description="Polar residues" evidence="1">
    <location>
        <begin position="911"/>
        <end position="931"/>
    </location>
</feature>
<protein>
    <submittedName>
        <fullName evidence="2">PCARE regulator</fullName>
    </submittedName>
</protein>
<feature type="region of interest" description="Disordered" evidence="1">
    <location>
        <begin position="1094"/>
        <end position="1149"/>
    </location>
</feature>
<gene>
    <name evidence="2" type="primary">Pcare</name>
    <name evidence="2" type="ORF">GTO96_0015211</name>
</gene>
<dbReference type="AlphaFoldDB" id="A0A8X7XHR0"/>
<feature type="compositionally biased region" description="Low complexity" evidence="1">
    <location>
        <begin position="43"/>
        <end position="52"/>
    </location>
</feature>
<feature type="compositionally biased region" description="Polar residues" evidence="1">
    <location>
        <begin position="859"/>
        <end position="871"/>
    </location>
</feature>
<feature type="compositionally biased region" description="Basic and acidic residues" evidence="1">
    <location>
        <begin position="559"/>
        <end position="580"/>
    </location>
</feature>
<feature type="region of interest" description="Disordered" evidence="1">
    <location>
        <begin position="1"/>
        <end position="64"/>
    </location>
</feature>
<feature type="region of interest" description="Disordered" evidence="1">
    <location>
        <begin position="615"/>
        <end position="659"/>
    </location>
</feature>
<comment type="caution">
    <text evidence="2">The sequence shown here is derived from an EMBL/GenBank/DDBJ whole genome shotgun (WGS) entry which is preliminary data.</text>
</comment>
<feature type="compositionally biased region" description="Low complexity" evidence="1">
    <location>
        <begin position="946"/>
        <end position="956"/>
    </location>
</feature>
<feature type="compositionally biased region" description="Polar residues" evidence="1">
    <location>
        <begin position="399"/>
        <end position="408"/>
    </location>
</feature>
<feature type="compositionally biased region" description="Polar residues" evidence="1">
    <location>
        <begin position="980"/>
        <end position="997"/>
    </location>
</feature>
<feature type="compositionally biased region" description="Acidic residues" evidence="1">
    <location>
        <begin position="830"/>
        <end position="840"/>
    </location>
</feature>
<dbReference type="PANTHER" id="PTHR22017">
    <property type="entry name" value="PHOTORECEPTOR CILIUM ACTIN REGULATOR"/>
    <property type="match status" value="1"/>
</dbReference>
<dbReference type="Pfam" id="PF15449">
    <property type="entry name" value="Retinal"/>
    <property type="match status" value="3"/>
</dbReference>
<feature type="compositionally biased region" description="Basic and acidic residues" evidence="1">
    <location>
        <begin position="540"/>
        <end position="549"/>
    </location>
</feature>
<proteinExistence type="predicted"/>
<organism evidence="2 3">
    <name type="scientific">Polypterus senegalus</name>
    <name type="common">Senegal bichir</name>
    <dbReference type="NCBI Taxonomy" id="55291"/>
    <lineage>
        <taxon>Eukaryota</taxon>
        <taxon>Metazoa</taxon>
        <taxon>Chordata</taxon>
        <taxon>Craniata</taxon>
        <taxon>Vertebrata</taxon>
        <taxon>Euteleostomi</taxon>
        <taxon>Actinopterygii</taxon>
        <taxon>Polypteriformes</taxon>
        <taxon>Polypteridae</taxon>
        <taxon>Polypterus</taxon>
    </lineage>
</organism>
<feature type="compositionally biased region" description="Basic residues" evidence="1">
    <location>
        <begin position="145"/>
        <end position="158"/>
    </location>
</feature>
<feature type="region of interest" description="Disordered" evidence="1">
    <location>
        <begin position="497"/>
        <end position="589"/>
    </location>
</feature>